<dbReference type="SUPFAM" id="SSF161093">
    <property type="entry name" value="MgtE membrane domain-like"/>
    <property type="match status" value="1"/>
</dbReference>
<evidence type="ECO:0000313" key="11">
    <source>
        <dbReference type="EMBL" id="MDF2097279.1"/>
    </source>
</evidence>
<feature type="transmembrane region" description="Helical" evidence="9">
    <location>
        <begin position="399"/>
        <end position="420"/>
    </location>
</feature>
<feature type="domain" description="CBS" evidence="10">
    <location>
        <begin position="216"/>
        <end position="274"/>
    </location>
</feature>
<dbReference type="Gene3D" id="3.10.580.10">
    <property type="entry name" value="CBS-domain"/>
    <property type="match status" value="1"/>
</dbReference>
<dbReference type="Pfam" id="PF00571">
    <property type="entry name" value="CBS"/>
    <property type="match status" value="1"/>
</dbReference>
<comment type="subunit">
    <text evidence="9">Homodimer.</text>
</comment>
<feature type="transmembrane region" description="Helical" evidence="9">
    <location>
        <begin position="299"/>
        <end position="318"/>
    </location>
</feature>
<dbReference type="CDD" id="cd04606">
    <property type="entry name" value="CBS_pair_Mg_transporter"/>
    <property type="match status" value="1"/>
</dbReference>
<evidence type="ECO:0000256" key="7">
    <source>
        <dbReference type="ARBA" id="ARBA00023136"/>
    </source>
</evidence>
<dbReference type="InterPro" id="IPR006667">
    <property type="entry name" value="SLC41_membr_dom"/>
</dbReference>
<dbReference type="Gene3D" id="1.25.60.10">
    <property type="entry name" value="MgtE N-terminal domain-like"/>
    <property type="match status" value="1"/>
</dbReference>
<keyword evidence="5 9" id="KW-0460">Magnesium</keyword>
<protein>
    <recommendedName>
        <fullName evidence="9">Magnesium transporter MgtE</fullName>
    </recommendedName>
</protein>
<gene>
    <name evidence="11" type="primary">mgtE</name>
    <name evidence="11" type="ORF">P2G67_14965</name>
</gene>
<keyword evidence="3 9" id="KW-0813">Transport</keyword>
<keyword evidence="12" id="KW-1185">Reference proteome</keyword>
<feature type="transmembrane region" description="Helical" evidence="9">
    <location>
        <begin position="324"/>
        <end position="350"/>
    </location>
</feature>
<keyword evidence="4 9" id="KW-0812">Transmembrane</keyword>
<dbReference type="InterPro" id="IPR038076">
    <property type="entry name" value="MgtE_N_sf"/>
</dbReference>
<evidence type="ECO:0000256" key="6">
    <source>
        <dbReference type="ARBA" id="ARBA00022989"/>
    </source>
</evidence>
<keyword evidence="9" id="KW-1003">Cell membrane</keyword>
<keyword evidence="9" id="KW-0479">Metal-binding</keyword>
<dbReference type="InterPro" id="IPR006668">
    <property type="entry name" value="Mg_transptr_MgtE_intracell_dom"/>
</dbReference>
<keyword evidence="6 9" id="KW-1133">Transmembrane helix</keyword>
<dbReference type="Proteomes" id="UP001215503">
    <property type="component" value="Unassembled WGS sequence"/>
</dbReference>
<comment type="subcellular location">
    <subcellularLocation>
        <location evidence="9">Cell membrane</location>
        <topology evidence="9">Multi-pass membrane protein</topology>
    </subcellularLocation>
    <subcellularLocation>
        <location evidence="1">Membrane</location>
        <topology evidence="1">Multi-pass membrane protein</topology>
    </subcellularLocation>
</comment>
<dbReference type="SUPFAM" id="SSF158791">
    <property type="entry name" value="MgtE N-terminal domain-like"/>
    <property type="match status" value="1"/>
</dbReference>
<reference evidence="11 12" key="1">
    <citation type="submission" date="2023-03" db="EMBL/GenBank/DDBJ databases">
        <title>Fodinicurvata sp. CAU 1616 isolated from sea sendiment.</title>
        <authorList>
            <person name="Kim W."/>
        </authorList>
    </citation>
    <scope>NUCLEOTIDE SEQUENCE [LARGE SCALE GENOMIC DNA]</scope>
    <source>
        <strain evidence="11 12">CAU 1616</strain>
    </source>
</reference>
<evidence type="ECO:0000256" key="3">
    <source>
        <dbReference type="ARBA" id="ARBA00022448"/>
    </source>
</evidence>
<dbReference type="Gene3D" id="1.10.357.20">
    <property type="entry name" value="SLC41 divalent cation transporters, integral membrane domain"/>
    <property type="match status" value="1"/>
</dbReference>
<dbReference type="PANTHER" id="PTHR43773">
    <property type="entry name" value="MAGNESIUM TRANSPORTER MGTE"/>
    <property type="match status" value="1"/>
</dbReference>
<keyword evidence="8" id="KW-0129">CBS domain</keyword>
<evidence type="ECO:0000256" key="2">
    <source>
        <dbReference type="ARBA" id="ARBA00009749"/>
    </source>
</evidence>
<dbReference type="InterPro" id="IPR006669">
    <property type="entry name" value="MgtE_transporter"/>
</dbReference>
<accession>A0ABT5YQP4</accession>
<comment type="function">
    <text evidence="9">Acts as a magnesium transporter.</text>
</comment>
<dbReference type="PANTHER" id="PTHR43773:SF1">
    <property type="entry name" value="MAGNESIUM TRANSPORTER MGTE"/>
    <property type="match status" value="1"/>
</dbReference>
<dbReference type="SMART" id="SM00116">
    <property type="entry name" value="CBS"/>
    <property type="match status" value="2"/>
</dbReference>
<evidence type="ECO:0000256" key="9">
    <source>
        <dbReference type="RuleBase" id="RU362011"/>
    </source>
</evidence>
<feature type="transmembrane region" description="Helical" evidence="9">
    <location>
        <begin position="371"/>
        <end position="393"/>
    </location>
</feature>
<proteinExistence type="inferred from homology"/>
<evidence type="ECO:0000256" key="1">
    <source>
        <dbReference type="ARBA" id="ARBA00004141"/>
    </source>
</evidence>
<dbReference type="SMART" id="SM00924">
    <property type="entry name" value="MgtE_N"/>
    <property type="match status" value="1"/>
</dbReference>
<organism evidence="11 12">
    <name type="scientific">Aquibaculum arenosum</name>
    <dbReference type="NCBI Taxonomy" id="3032591"/>
    <lineage>
        <taxon>Bacteria</taxon>
        <taxon>Pseudomonadati</taxon>
        <taxon>Pseudomonadota</taxon>
        <taxon>Alphaproteobacteria</taxon>
        <taxon>Rhodospirillales</taxon>
        <taxon>Rhodovibrionaceae</taxon>
        <taxon>Aquibaculum</taxon>
    </lineage>
</organism>
<feature type="transmembrane region" description="Helical" evidence="9">
    <location>
        <begin position="432"/>
        <end position="459"/>
    </location>
</feature>
<comment type="similarity">
    <text evidence="2 9">Belongs to the SLC41A transporter family.</text>
</comment>
<evidence type="ECO:0000259" key="10">
    <source>
        <dbReference type="PROSITE" id="PS51371"/>
    </source>
</evidence>
<dbReference type="InterPro" id="IPR046342">
    <property type="entry name" value="CBS_dom_sf"/>
</dbReference>
<dbReference type="InterPro" id="IPR000644">
    <property type="entry name" value="CBS_dom"/>
</dbReference>
<dbReference type="InterPro" id="IPR036739">
    <property type="entry name" value="SLC41_membr_dom_sf"/>
</dbReference>
<evidence type="ECO:0000256" key="4">
    <source>
        <dbReference type="ARBA" id="ARBA00022692"/>
    </source>
</evidence>
<dbReference type="Pfam" id="PF03448">
    <property type="entry name" value="MgtE_N"/>
    <property type="match status" value="1"/>
</dbReference>
<dbReference type="SUPFAM" id="SSF54631">
    <property type="entry name" value="CBS-domain pair"/>
    <property type="match status" value="1"/>
</dbReference>
<comment type="caution">
    <text evidence="11">The sequence shown here is derived from an EMBL/GenBank/DDBJ whole genome shotgun (WGS) entry which is preliminary data.</text>
</comment>
<evidence type="ECO:0000256" key="8">
    <source>
        <dbReference type="PROSITE-ProRule" id="PRU00703"/>
    </source>
</evidence>
<sequence length="460" mass="50189">MSNAEPIRPEEGDALGLGEAFVREVEEALAAQDSERVNAVVENLHPADAADLLEALGADERRLLLEMVGTNLEPETLTYLDAGLREPVAAALGPGKVARILELLESDDALAFFEDLDEELRAQILARVPVTIRRLLQEGLTYPEDSAGRLMQREMVVVPSIWTVGETIDYMRAHRKEMPTDFYDLYVVDPRYRPIGKLPLSRVMRHTRPVRILTLMDEDIQSVPVTMDQEEVAWLFKRYSLLSAPVVDDAGRLVGVITVDDVLEVVEEEAEDDLLKLGGVGEADIGEGAMATAKRRIRWLVVTLFNTIVASLVISRFEGTIEEIVALAILMPIVAAMGGNAGMQVVTVTVRALATRALTSRNTMRVVGKEVLVGLTNGLVFATIMGTIAGLWFGRVDLALVLATAMIFNMAWAGLAGTLIPLSLERFGFDPAVAAGPFLTTTTDVLGFFIFLGLATTFLL</sequence>
<dbReference type="NCBIfam" id="TIGR00400">
    <property type="entry name" value="mgtE"/>
    <property type="match status" value="1"/>
</dbReference>
<dbReference type="PROSITE" id="PS51371">
    <property type="entry name" value="CBS"/>
    <property type="match status" value="1"/>
</dbReference>
<dbReference type="RefSeq" id="WP_275824061.1">
    <property type="nucleotide sequence ID" value="NZ_JARHUD010000011.1"/>
</dbReference>
<name>A0ABT5YQP4_9PROT</name>
<evidence type="ECO:0000256" key="5">
    <source>
        <dbReference type="ARBA" id="ARBA00022842"/>
    </source>
</evidence>
<evidence type="ECO:0000313" key="12">
    <source>
        <dbReference type="Proteomes" id="UP001215503"/>
    </source>
</evidence>
<dbReference type="EMBL" id="JARHUD010000011">
    <property type="protein sequence ID" value="MDF2097279.1"/>
    <property type="molecule type" value="Genomic_DNA"/>
</dbReference>
<dbReference type="Pfam" id="PF01769">
    <property type="entry name" value="MgtE"/>
    <property type="match status" value="1"/>
</dbReference>
<keyword evidence="7 9" id="KW-0472">Membrane</keyword>